<dbReference type="Gene3D" id="3.20.20.80">
    <property type="entry name" value="Glycosidases"/>
    <property type="match status" value="1"/>
</dbReference>
<dbReference type="AlphaFoldDB" id="A0A6A9QV56"/>
<dbReference type="InterPro" id="IPR017853">
    <property type="entry name" value="GH"/>
</dbReference>
<dbReference type="Gene3D" id="3.30.1590.10">
    <property type="entry name" value="Maltooligosyl trehalose synthase, domain 2"/>
    <property type="match status" value="1"/>
</dbReference>
<reference evidence="2 3" key="1">
    <citation type="submission" date="2019-10" db="EMBL/GenBank/DDBJ databases">
        <title>Sequencing and Assembly of Multiple Reported Metal-Biooxidizing Members of the Extremely Thermoacidophilic Archaeal Family Sulfolobaceae.</title>
        <authorList>
            <person name="Counts J.A."/>
            <person name="Kelly R.M."/>
        </authorList>
    </citation>
    <scope>NUCLEOTIDE SEQUENCE [LARGE SCALE GENOMIC DNA]</scope>
    <source>
        <strain evidence="2 3">DSM 6482</strain>
    </source>
</reference>
<dbReference type="EMBL" id="WGGD01000005">
    <property type="protein sequence ID" value="MUN29673.1"/>
    <property type="molecule type" value="Genomic_DNA"/>
</dbReference>
<dbReference type="GO" id="GO:0005992">
    <property type="term" value="P:trehalose biosynthetic process"/>
    <property type="evidence" value="ECO:0007669"/>
    <property type="project" value="TreeGrafter"/>
</dbReference>
<organism evidence="2 3">
    <name type="scientific">Sulfuracidifex metallicus DSM 6482 = JCM 9184</name>
    <dbReference type="NCBI Taxonomy" id="523847"/>
    <lineage>
        <taxon>Archaea</taxon>
        <taxon>Thermoproteota</taxon>
        <taxon>Thermoprotei</taxon>
        <taxon>Sulfolobales</taxon>
        <taxon>Sulfolobaceae</taxon>
        <taxon>Sulfuracidifex</taxon>
    </lineage>
</organism>
<accession>A0A6A9QV56</accession>
<evidence type="ECO:0000259" key="1">
    <source>
        <dbReference type="SMART" id="SM00642"/>
    </source>
</evidence>
<name>A0A6A9QV56_SULME</name>
<gene>
    <name evidence="2" type="ORF">GC250_09550</name>
</gene>
<dbReference type="Gene3D" id="1.10.150.200">
    <property type="entry name" value="Maltooligosyl trehalose synthase, domain 3"/>
    <property type="match status" value="1"/>
</dbReference>
<dbReference type="GO" id="GO:0030980">
    <property type="term" value="P:alpha-glucan catabolic process"/>
    <property type="evidence" value="ECO:0007669"/>
    <property type="project" value="TreeGrafter"/>
</dbReference>
<dbReference type="PANTHER" id="PTHR10357:SF216">
    <property type="entry name" value="MALTOOLIGOSYL TREHALOSE SYNTHASE-RELATED"/>
    <property type="match status" value="1"/>
</dbReference>
<dbReference type="SUPFAM" id="SSF51445">
    <property type="entry name" value="(Trans)glycosidases"/>
    <property type="match status" value="1"/>
</dbReference>
<dbReference type="Proteomes" id="UP000470772">
    <property type="component" value="Unassembled WGS sequence"/>
</dbReference>
<dbReference type="SMART" id="SM00642">
    <property type="entry name" value="Aamy"/>
    <property type="match status" value="1"/>
</dbReference>
<dbReference type="InterPro" id="IPR013797">
    <property type="entry name" value="Maltooligo_trehalose_synth_4"/>
</dbReference>
<dbReference type="InterPro" id="IPR006047">
    <property type="entry name" value="GH13_cat_dom"/>
</dbReference>
<evidence type="ECO:0000313" key="3">
    <source>
        <dbReference type="Proteomes" id="UP000470772"/>
    </source>
</evidence>
<evidence type="ECO:0000313" key="2">
    <source>
        <dbReference type="EMBL" id="MUN29673.1"/>
    </source>
</evidence>
<dbReference type="PANTHER" id="PTHR10357">
    <property type="entry name" value="ALPHA-AMYLASE FAMILY MEMBER"/>
    <property type="match status" value="1"/>
</dbReference>
<keyword evidence="3" id="KW-1185">Reference proteome</keyword>
<comment type="caution">
    <text evidence="2">The sequence shown here is derived from an EMBL/GenBank/DDBJ whole genome shotgun (WGS) entry which is preliminary data.</text>
</comment>
<proteinExistence type="predicted"/>
<dbReference type="GO" id="GO:0047470">
    <property type="term" value="F:(1,4)-alpha-D-glucan 1-alpha-D-glucosylmutase activity"/>
    <property type="evidence" value="ECO:0007669"/>
    <property type="project" value="TreeGrafter"/>
</dbReference>
<dbReference type="Pfam" id="PF00128">
    <property type="entry name" value="Alpha-amylase"/>
    <property type="match status" value="1"/>
</dbReference>
<feature type="domain" description="Glycosyl hydrolase family 13 catalytic" evidence="1">
    <location>
        <begin position="13"/>
        <end position="467"/>
    </location>
</feature>
<dbReference type="RefSeq" id="WP_156017309.1">
    <property type="nucleotide sequence ID" value="NZ_WGGD01000005.1"/>
</dbReference>
<protein>
    <submittedName>
        <fullName evidence="2">Malto-oligosyltrehalose synthase</fullName>
    </submittedName>
</protein>
<sequence length="701" mass="82024">MNMISTYRIQLREDGPTFKDVEEISDYLSWLGISHVYLSPVFKARKGSTHGYDVVDYVISDRLGGREGYERMSISLKEKGIGILQDVVPNHMAVSTENWRLMDVLRKGRNSKWSSMFDWWGDVITLPILEDKLEKVKHLISIDKEKRELIYRDWRLPLCDDVSTVDETLRRCYHLTWWIEGPSYRRFFYVNCLIGVNVEREEVLQEQIRNLPKVDGIRIDHIDGLFDPVNYVKRMKTLYPLVLVEKILTWGEKLEIPADGTTGYDFMNYVNHLLIDGDNHDEIERLYEEFTGKHDNLDSMIRESKRAVIRNYMKNEFSHVAKLASSSLGRDVSEDIYNFAECLPVYRVYSGEYDQCDPHGVVRELREKDTYTYNKLQQILPGAYAKGIEDTVFYRFIKLLSINEVGGFLERFGITQDQFHSFISSRQETTMNSTSTHDTKVSEDVRARIDYLSEIPDMWSSKIKEWRSLLRPKADPIDEYRFYQVLVGSLENFTEEYKERLKAYMIKAMRESKEKTTWEKPNLEYEEKVIQMVEDGFSNDGFRNDVSSFVKEVDLKGKEKSLAMITLKIMTPGIADFYQGTETWRYLLVDPDNRLKVDFRWLNSLRDETPSLDLGKHSTKTNLIRKLLKVKREIYGTEYKPLKVDKGYLAFKRGSYTVIVRTLSRAGKLNLQISGFDVVRGTEVGDMNEELSKFPVIVMKN</sequence>
<dbReference type="Gene3D" id="1.10.10.470">
    <property type="entry name" value="Maltooligosyl trehalose synthase, domain 4"/>
    <property type="match status" value="1"/>
</dbReference>